<dbReference type="InterPro" id="IPR023606">
    <property type="entry name" value="CoA-Trfase_III_dom_1_sf"/>
</dbReference>
<dbReference type="Gene3D" id="3.40.50.10540">
    <property type="entry name" value="Crotonobetainyl-coa:carnitine coa-transferase, domain 1"/>
    <property type="match status" value="1"/>
</dbReference>
<dbReference type="SUPFAM" id="SSF89796">
    <property type="entry name" value="CoA-transferase family III (CaiB/BaiF)"/>
    <property type="match status" value="1"/>
</dbReference>
<dbReference type="InterPro" id="IPR003673">
    <property type="entry name" value="CoA-Trfase_fam_III"/>
</dbReference>
<gene>
    <name evidence="2" type="ORF">MGWOODY_Clf1934</name>
</gene>
<dbReference type="AlphaFoldDB" id="A0A160VAS4"/>
<dbReference type="Pfam" id="PF02515">
    <property type="entry name" value="CoA_transf_3"/>
    <property type="match status" value="1"/>
</dbReference>
<dbReference type="EMBL" id="FAXA01000390">
    <property type="protein sequence ID" value="CUV03291.1"/>
    <property type="molecule type" value="Genomic_DNA"/>
</dbReference>
<keyword evidence="1" id="KW-0808">Transferase</keyword>
<dbReference type="GO" id="GO:0008410">
    <property type="term" value="F:CoA-transferase activity"/>
    <property type="evidence" value="ECO:0007669"/>
    <property type="project" value="TreeGrafter"/>
</dbReference>
<dbReference type="Gene3D" id="3.30.1540.10">
    <property type="entry name" value="formyl-coa transferase, domain 3"/>
    <property type="match status" value="1"/>
</dbReference>
<proteinExistence type="predicted"/>
<dbReference type="PANTHER" id="PTHR48207">
    <property type="entry name" value="SUCCINATE--HYDROXYMETHYLGLUTARATE COA-TRANSFERASE"/>
    <property type="match status" value="1"/>
</dbReference>
<protein>
    <submittedName>
        <fullName evidence="2">L-carnitine dehydratase/bile acid-inducible protein F</fullName>
    </submittedName>
</protein>
<dbReference type="InterPro" id="IPR044855">
    <property type="entry name" value="CoA-Trfase_III_dom3_sf"/>
</dbReference>
<sequence>MLDLSEDIAGSFCGRLLADYGADVLKLEPPTGASLRRMGPFFGDDPHPEKSLFYLLMNLNKKGATLNLETVTGRNILKRLVPHVDVVIESYRPGYLADFGVGYDDLVAENSSLIMTSITPFGQTGPYSQYKGEEVVNYAMGLIMSISGIQGEEPLKHGGFQAQYEGGLNGAASTSMALFMQSNTGEGQHIDISVTECVASTAMATQTTYTFMGGTLPRRRLSGSNFGHPMPCKDGWIIVQTGGGATWDTIAEFFGDPQLKEPKFADPAQRLRNTVELDQVVLDSIKERGKWDLFTKAAEARMLFGLVQTPLELLECPQLKSRDFYREIDHPVIGKVKVPASLFNLSLTPYQYTRPAPTLGQHNSEIYVDGLEYSREDFVRLRQLDVI</sequence>
<evidence type="ECO:0000256" key="1">
    <source>
        <dbReference type="ARBA" id="ARBA00022679"/>
    </source>
</evidence>
<dbReference type="PANTHER" id="PTHR48207:SF3">
    <property type="entry name" value="SUCCINATE--HYDROXYMETHYLGLUTARATE COA-TRANSFERASE"/>
    <property type="match status" value="1"/>
</dbReference>
<name>A0A160VAS4_9ZZZZ</name>
<dbReference type="InterPro" id="IPR050483">
    <property type="entry name" value="CoA-transferase_III_domain"/>
</dbReference>
<organism evidence="2">
    <name type="scientific">hydrothermal vent metagenome</name>
    <dbReference type="NCBI Taxonomy" id="652676"/>
    <lineage>
        <taxon>unclassified sequences</taxon>
        <taxon>metagenomes</taxon>
        <taxon>ecological metagenomes</taxon>
    </lineage>
</organism>
<accession>A0A160VAS4</accession>
<reference evidence="2" key="1">
    <citation type="submission" date="2015-10" db="EMBL/GenBank/DDBJ databases">
        <authorList>
            <person name="Gilbert D.G."/>
        </authorList>
    </citation>
    <scope>NUCLEOTIDE SEQUENCE</scope>
</reference>
<evidence type="ECO:0000313" key="2">
    <source>
        <dbReference type="EMBL" id="CUV03291.1"/>
    </source>
</evidence>